<dbReference type="PRINTS" id="PR00469">
    <property type="entry name" value="PNDRDTASEII"/>
</dbReference>
<gene>
    <name evidence="5" type="ORF">SAMN06265338_10883</name>
</gene>
<dbReference type="InterPro" id="IPR023753">
    <property type="entry name" value="FAD/NAD-binding_dom"/>
</dbReference>
<accession>A0A212RWQ6</accession>
<evidence type="ECO:0000256" key="1">
    <source>
        <dbReference type="ARBA" id="ARBA00018719"/>
    </source>
</evidence>
<dbReference type="InterPro" id="IPR036188">
    <property type="entry name" value="FAD/NAD-bd_sf"/>
</dbReference>
<feature type="domain" description="FAD/NAD(P)-binding" evidence="4">
    <location>
        <begin position="3"/>
        <end position="288"/>
    </location>
</feature>
<dbReference type="EMBL" id="FYDG01000008">
    <property type="protein sequence ID" value="SNB77137.1"/>
    <property type="molecule type" value="Genomic_DNA"/>
</dbReference>
<evidence type="ECO:0000259" key="4">
    <source>
        <dbReference type="Pfam" id="PF07992"/>
    </source>
</evidence>
<keyword evidence="3" id="KW-0560">Oxidoreductase</keyword>
<dbReference type="AlphaFoldDB" id="A0A212RWQ6"/>
<evidence type="ECO:0000256" key="3">
    <source>
        <dbReference type="ARBA" id="ARBA00023002"/>
    </source>
</evidence>
<evidence type="ECO:0000256" key="2">
    <source>
        <dbReference type="ARBA" id="ARBA00022630"/>
    </source>
</evidence>
<protein>
    <recommendedName>
        <fullName evidence="1">Thioredoxin reductase</fullName>
    </recommendedName>
</protein>
<dbReference type="Gene3D" id="3.50.50.60">
    <property type="entry name" value="FAD/NAD(P)-binding domain"/>
    <property type="match status" value="2"/>
</dbReference>
<dbReference type="Proteomes" id="UP000198418">
    <property type="component" value="Unassembled WGS sequence"/>
</dbReference>
<name>A0A212RWQ6_RHOAC</name>
<dbReference type="Pfam" id="PF07992">
    <property type="entry name" value="Pyr_redox_2"/>
    <property type="match status" value="1"/>
</dbReference>
<dbReference type="GO" id="GO:0016491">
    <property type="term" value="F:oxidoreductase activity"/>
    <property type="evidence" value="ECO:0007669"/>
    <property type="project" value="UniProtKB-KW"/>
</dbReference>
<proteinExistence type="predicted"/>
<sequence>MLDCLVIGGGPAGLTAGLYLARFQRKFLVVDAGAPRAAAIPTSHNLPAFPDGLTGPDLIARQRETLLRYGPDSLLDGRVETLTRADCGFSARIAAPGRSFEIAARRVLLATGAQDVELDLPDQKDAVRRGLVRYCPICDGFEARDKKIGVIGFGARGLNEALFIARAYGADVTLLTLGRALDLTPDQQARCDRLGVKLARAPVRSLQVEGDHIAALHFGSEGEMRFDTLYSALGLTPRGQLGLALGAAHDDCGALTVDPRQQTSVPGLYAAGGVVEGLDQIVVAMGQAAVAATHIHNHCEETVDRV</sequence>
<evidence type="ECO:0000313" key="6">
    <source>
        <dbReference type="Proteomes" id="UP000198418"/>
    </source>
</evidence>
<dbReference type="SUPFAM" id="SSF51905">
    <property type="entry name" value="FAD/NAD(P)-binding domain"/>
    <property type="match status" value="1"/>
</dbReference>
<organism evidence="5 6">
    <name type="scientific">Rhodoblastus acidophilus</name>
    <name type="common">Rhodopseudomonas acidophila</name>
    <dbReference type="NCBI Taxonomy" id="1074"/>
    <lineage>
        <taxon>Bacteria</taxon>
        <taxon>Pseudomonadati</taxon>
        <taxon>Pseudomonadota</taxon>
        <taxon>Alphaproteobacteria</taxon>
        <taxon>Hyphomicrobiales</taxon>
        <taxon>Rhodoblastaceae</taxon>
        <taxon>Rhodoblastus</taxon>
    </lineage>
</organism>
<keyword evidence="6" id="KW-1185">Reference proteome</keyword>
<dbReference type="PANTHER" id="PTHR48105">
    <property type="entry name" value="THIOREDOXIN REDUCTASE 1-RELATED-RELATED"/>
    <property type="match status" value="1"/>
</dbReference>
<reference evidence="6" key="1">
    <citation type="submission" date="2017-06" db="EMBL/GenBank/DDBJ databases">
        <authorList>
            <person name="Varghese N."/>
            <person name="Submissions S."/>
        </authorList>
    </citation>
    <scope>NUCLEOTIDE SEQUENCE [LARGE SCALE GENOMIC DNA]</scope>
    <source>
        <strain evidence="6">DSM 137</strain>
    </source>
</reference>
<dbReference type="PRINTS" id="PR00368">
    <property type="entry name" value="FADPNR"/>
</dbReference>
<dbReference type="InterPro" id="IPR050097">
    <property type="entry name" value="Ferredoxin-NADP_redctase_2"/>
</dbReference>
<keyword evidence="2" id="KW-0285">Flavoprotein</keyword>
<evidence type="ECO:0000313" key="5">
    <source>
        <dbReference type="EMBL" id="SNB77137.1"/>
    </source>
</evidence>